<dbReference type="RefSeq" id="WP_016442961.1">
    <property type="nucleotide sequence ID" value="NZ_KE150263.1"/>
</dbReference>
<dbReference type="OrthoDB" id="6636929at2"/>
<gene>
    <name evidence="1" type="ORF">HMPREF9237_01352</name>
</gene>
<name>S2VH42_9ACTO</name>
<dbReference type="PATRIC" id="fig|883067.3.peg.1322"/>
<proteinExistence type="predicted"/>
<organism evidence="1 2">
    <name type="scientific">Actinotignum schaalii FB123-CNA-2</name>
    <dbReference type="NCBI Taxonomy" id="883067"/>
    <lineage>
        <taxon>Bacteria</taxon>
        <taxon>Bacillati</taxon>
        <taxon>Actinomycetota</taxon>
        <taxon>Actinomycetes</taxon>
        <taxon>Actinomycetales</taxon>
        <taxon>Actinomycetaceae</taxon>
        <taxon>Actinotignum</taxon>
    </lineage>
</organism>
<dbReference type="AlphaFoldDB" id="S2VH42"/>
<sequence>MSEEMRIVMPKYQATLEPPVIGAALVRASISYDGLPVAIWSTAEDLRKFFGRSNGGCTANAYVDGVVDALLTRHNADGKIIQKTPIFRFPVCYPHIQSLPLGAFLIIGGRSEWSVEENRAGHNAFIYNFEGKLIRSGTVGDAIDEVQALGDGTFWTSYFDEGIGEDLGWDPQFPSNDANLPPREPIEITGLIHWNSELEPIWVYPTMEELRPRFGDRGAFYASMFHMSSMNFDVDQTVVLPSTSCSIITIENHEITRYVDTQGEFKGVPGVAISGDRVLIWSWRGKPIITLIDISDGYRVVENCELRYPKEFDTSPSSSSNYIGPTIHVIDEYGVWITLDINDVWPDE</sequence>
<comment type="caution">
    <text evidence="1">The sequence shown here is derived from an EMBL/GenBank/DDBJ whole genome shotgun (WGS) entry which is preliminary data.</text>
</comment>
<evidence type="ECO:0000313" key="1">
    <source>
        <dbReference type="EMBL" id="EPD26723.1"/>
    </source>
</evidence>
<reference evidence="1 2" key="1">
    <citation type="submission" date="2013-05" db="EMBL/GenBank/DDBJ databases">
        <title>The Genome Sequence of Actinobaculum schaalii FB123-CNA2.</title>
        <authorList>
            <consortium name="The Broad Institute Genomics Platform"/>
            <person name="Earl A."/>
            <person name="Ward D."/>
            <person name="Feldgarden M."/>
            <person name="Gevers D."/>
            <person name="Saerens B."/>
            <person name="Vaneechoutte M."/>
            <person name="Walker B."/>
            <person name="Young S."/>
            <person name="Zeng Q."/>
            <person name="Gargeya S."/>
            <person name="Fitzgerald M."/>
            <person name="Haas B."/>
            <person name="Abouelleil A."/>
            <person name="Allen A.W."/>
            <person name="Alvarado L."/>
            <person name="Arachchi H.M."/>
            <person name="Berlin A.M."/>
            <person name="Chapman S.B."/>
            <person name="Gainer-Dewar J."/>
            <person name="Goldberg J."/>
            <person name="Griggs A."/>
            <person name="Gujja S."/>
            <person name="Hansen M."/>
            <person name="Howarth C."/>
            <person name="Imamovic A."/>
            <person name="Ireland A."/>
            <person name="Larimer J."/>
            <person name="McCowan C."/>
            <person name="Murphy C."/>
            <person name="Pearson M."/>
            <person name="Poon T.W."/>
            <person name="Priest M."/>
            <person name="Roberts A."/>
            <person name="Saif S."/>
            <person name="Shea T."/>
            <person name="Sisk P."/>
            <person name="Sykes S."/>
            <person name="Wortman J."/>
            <person name="Nusbaum C."/>
            <person name="Birren B."/>
        </authorList>
    </citation>
    <scope>NUCLEOTIDE SEQUENCE [LARGE SCALE GENOMIC DNA]</scope>
    <source>
        <strain evidence="1 2">FB123-CNA-2</strain>
    </source>
</reference>
<protein>
    <submittedName>
        <fullName evidence="1">Uncharacterized protein</fullName>
    </submittedName>
</protein>
<keyword evidence="2" id="KW-1185">Reference proteome</keyword>
<dbReference type="HOGENOM" id="CLU_796041_0_0_11"/>
<evidence type="ECO:0000313" key="2">
    <source>
        <dbReference type="Proteomes" id="UP000014393"/>
    </source>
</evidence>
<dbReference type="EMBL" id="AGWM01000011">
    <property type="protein sequence ID" value="EPD26723.1"/>
    <property type="molecule type" value="Genomic_DNA"/>
</dbReference>
<accession>S2VH42</accession>
<dbReference type="eggNOG" id="ENOG502ZUZX">
    <property type="taxonomic scope" value="Bacteria"/>
</dbReference>
<dbReference type="Proteomes" id="UP000014393">
    <property type="component" value="Unassembled WGS sequence"/>
</dbReference>